<sequence>QFLHYFIHNCQKSLEVDDWLSKAITGISERWLIRNAHASIGATTTKIPPQMTWLRGIDPFHDDEKVLHYT</sequence>
<reference evidence="1" key="1">
    <citation type="submission" date="2020-08" db="EMBL/GenBank/DDBJ databases">
        <title>Spodoptera exigua strain:BAW_Kor-Di-RS1 Genome sequencing and assembly.</title>
        <authorList>
            <person name="Kim J."/>
            <person name="Nam H.Y."/>
            <person name="Kwon M."/>
            <person name="Choi J.H."/>
            <person name="Cho S.R."/>
            <person name="Kim G.-H."/>
        </authorList>
    </citation>
    <scope>NUCLEOTIDE SEQUENCE</scope>
    <source>
        <strain evidence="1">BAW_Kor-Di-RS1</strain>
        <tissue evidence="1">Whole-body</tissue>
    </source>
</reference>
<protein>
    <submittedName>
        <fullName evidence="1">Uncharacterized protein</fullName>
    </submittedName>
</protein>
<comment type="caution">
    <text evidence="1">The sequence shown here is derived from an EMBL/GenBank/DDBJ whole genome shotgun (WGS) entry which is preliminary data.</text>
</comment>
<accession>A0A835GQC6</accession>
<name>A0A835GQC6_SPOEX</name>
<proteinExistence type="predicted"/>
<dbReference type="AlphaFoldDB" id="A0A835GQC6"/>
<feature type="non-terminal residue" evidence="1">
    <location>
        <position position="1"/>
    </location>
</feature>
<organism evidence="1 2">
    <name type="scientific">Spodoptera exigua</name>
    <name type="common">Beet armyworm</name>
    <name type="synonym">Noctua fulgens</name>
    <dbReference type="NCBI Taxonomy" id="7107"/>
    <lineage>
        <taxon>Eukaryota</taxon>
        <taxon>Metazoa</taxon>
        <taxon>Ecdysozoa</taxon>
        <taxon>Arthropoda</taxon>
        <taxon>Hexapoda</taxon>
        <taxon>Insecta</taxon>
        <taxon>Pterygota</taxon>
        <taxon>Neoptera</taxon>
        <taxon>Endopterygota</taxon>
        <taxon>Lepidoptera</taxon>
        <taxon>Glossata</taxon>
        <taxon>Ditrysia</taxon>
        <taxon>Noctuoidea</taxon>
        <taxon>Noctuidae</taxon>
        <taxon>Amphipyrinae</taxon>
        <taxon>Spodoptera</taxon>
    </lineage>
</organism>
<gene>
    <name evidence="1" type="ORF">HW555_002472</name>
</gene>
<dbReference type="Proteomes" id="UP000648187">
    <property type="component" value="Unassembled WGS sequence"/>
</dbReference>
<keyword evidence="2" id="KW-1185">Reference proteome</keyword>
<dbReference type="EMBL" id="JACKWZ010000023">
    <property type="protein sequence ID" value="KAF9421539.1"/>
    <property type="molecule type" value="Genomic_DNA"/>
</dbReference>
<evidence type="ECO:0000313" key="2">
    <source>
        <dbReference type="Proteomes" id="UP000648187"/>
    </source>
</evidence>
<evidence type="ECO:0000313" key="1">
    <source>
        <dbReference type="EMBL" id="KAF9421539.1"/>
    </source>
</evidence>